<dbReference type="InterPro" id="IPR036465">
    <property type="entry name" value="vWFA_dom_sf"/>
</dbReference>
<reference evidence="2" key="1">
    <citation type="submission" date="2023-06" db="EMBL/GenBank/DDBJ databases">
        <authorList>
            <person name="Delattre M."/>
        </authorList>
    </citation>
    <scope>NUCLEOTIDE SEQUENCE</scope>
    <source>
        <strain evidence="2">AF72</strain>
    </source>
</reference>
<accession>A0AA36FV62</accession>
<feature type="compositionally biased region" description="Basic residues" evidence="1">
    <location>
        <begin position="305"/>
        <end position="314"/>
    </location>
</feature>
<sequence>MKTSNNRITRFFPMQVRPVTRQSSTDFVPSSGGFSSGPAEGVQRFQQRNGPVFQADSNFEMTNPSGFRGSSIFHSERPPPLSGTLNTAKISSFDADENDPNPPQVHTSVSSAFIPNTPGARPIPLRGHTFEQQPQEGQGEQFSFQEDGQPQPEHFAPAPMTRPSTFSTDDTTDTDDGGEDQNKKSEEESSGPPTAEGPDGKISESSHVAEPGTGHHLLAGAVQSDTFGSFHRSPTSIGATTFDSKGMDSAKKMSTAVHETPDADLVKQTQESRHRAEDQQTSSSFIDDTELSHKKFESQGSHSAWHTHRSRHKTSQPTEETQVFRLGTGKGSTTTFGRTSATTFLGLDTPTTEGKRFGNKNDFSTQFMDFDPTHFMTSRSARWRRSINVMEPENNDKKPLIHLPPFSDIPVLANEPLEIVPRLPQMSTIMPLLQPKPPVAEPVCRDLLVLFDTTGTSPLVFKRNRNLVKQIVNSAILPWQKVASLIAFSTIDKTKAVATFEERLDNLGFMRRIEEIDYFGGVGDVANALKMANDLIAKNSMPVDVIFVSDGYSSENYTDPLQKMLANDANRFFVLAPNHKKVSSQLSILVNSQNIYNKFENLVGLRDNLAC</sequence>
<feature type="compositionally biased region" description="Polar residues" evidence="1">
    <location>
        <begin position="228"/>
        <end position="243"/>
    </location>
</feature>
<name>A0AA36FV62_9BILA</name>
<dbReference type="Proteomes" id="UP001177023">
    <property type="component" value="Unassembled WGS sequence"/>
</dbReference>
<dbReference type="Gene3D" id="3.40.50.410">
    <property type="entry name" value="von Willebrand factor, type A domain"/>
    <property type="match status" value="1"/>
</dbReference>
<gene>
    <name evidence="2" type="ORF">MSPICULIGERA_LOCUS4782</name>
</gene>
<feature type="compositionally biased region" description="Acidic residues" evidence="1">
    <location>
        <begin position="170"/>
        <end position="179"/>
    </location>
</feature>
<evidence type="ECO:0000256" key="1">
    <source>
        <dbReference type="SAM" id="MobiDB-lite"/>
    </source>
</evidence>
<dbReference type="AlphaFoldDB" id="A0AA36FV62"/>
<organism evidence="2 3">
    <name type="scientific">Mesorhabditis spiculigera</name>
    <dbReference type="NCBI Taxonomy" id="96644"/>
    <lineage>
        <taxon>Eukaryota</taxon>
        <taxon>Metazoa</taxon>
        <taxon>Ecdysozoa</taxon>
        <taxon>Nematoda</taxon>
        <taxon>Chromadorea</taxon>
        <taxon>Rhabditida</taxon>
        <taxon>Rhabditina</taxon>
        <taxon>Rhabditomorpha</taxon>
        <taxon>Rhabditoidea</taxon>
        <taxon>Rhabditidae</taxon>
        <taxon>Mesorhabditinae</taxon>
        <taxon>Mesorhabditis</taxon>
    </lineage>
</organism>
<feature type="compositionally biased region" description="Low complexity" evidence="1">
    <location>
        <begin position="130"/>
        <end position="149"/>
    </location>
</feature>
<protein>
    <recommendedName>
        <fullName evidence="4">VWFA domain-containing protein</fullName>
    </recommendedName>
</protein>
<comment type="caution">
    <text evidence="2">The sequence shown here is derived from an EMBL/GenBank/DDBJ whole genome shotgun (WGS) entry which is preliminary data.</text>
</comment>
<proteinExistence type="predicted"/>
<evidence type="ECO:0008006" key="4">
    <source>
        <dbReference type="Google" id="ProtNLM"/>
    </source>
</evidence>
<feature type="compositionally biased region" description="Basic and acidic residues" evidence="1">
    <location>
        <begin position="259"/>
        <end position="278"/>
    </location>
</feature>
<dbReference type="EMBL" id="CATQJA010001173">
    <property type="protein sequence ID" value="CAJ0566167.1"/>
    <property type="molecule type" value="Genomic_DNA"/>
</dbReference>
<dbReference type="SUPFAM" id="SSF53300">
    <property type="entry name" value="vWA-like"/>
    <property type="match status" value="1"/>
</dbReference>
<evidence type="ECO:0000313" key="2">
    <source>
        <dbReference type="EMBL" id="CAJ0566167.1"/>
    </source>
</evidence>
<feature type="region of interest" description="Disordered" evidence="1">
    <location>
        <begin position="20"/>
        <end position="212"/>
    </location>
</feature>
<feature type="compositionally biased region" description="Polar residues" evidence="1">
    <location>
        <begin position="44"/>
        <end position="65"/>
    </location>
</feature>
<evidence type="ECO:0000313" key="3">
    <source>
        <dbReference type="Proteomes" id="UP001177023"/>
    </source>
</evidence>
<keyword evidence="3" id="KW-1185">Reference proteome</keyword>
<feature type="region of interest" description="Disordered" evidence="1">
    <location>
        <begin position="228"/>
        <end position="320"/>
    </location>
</feature>
<feature type="non-terminal residue" evidence="2">
    <location>
        <position position="611"/>
    </location>
</feature>
<feature type="compositionally biased region" description="Polar residues" evidence="1">
    <location>
        <begin position="104"/>
        <end position="114"/>
    </location>
</feature>